<accession>A0AC60NV91</accession>
<sequence length="66" mass="7032">MFQEPSGQDFFDTFRMTKARPNDFVFASGPWSLVVFAFLGALPNCLAEMVAAGGPPTSPTDVSTAS</sequence>
<dbReference type="Proteomes" id="UP000805193">
    <property type="component" value="Unassembled WGS sequence"/>
</dbReference>
<reference evidence="1 2" key="1">
    <citation type="journal article" date="2020" name="Cell">
        <title>Large-Scale Comparative Analyses of Tick Genomes Elucidate Their Genetic Diversity and Vector Capacities.</title>
        <authorList>
            <consortium name="Tick Genome and Microbiome Consortium (TIGMIC)"/>
            <person name="Jia N."/>
            <person name="Wang J."/>
            <person name="Shi W."/>
            <person name="Du L."/>
            <person name="Sun Y."/>
            <person name="Zhan W."/>
            <person name="Jiang J.F."/>
            <person name="Wang Q."/>
            <person name="Zhang B."/>
            <person name="Ji P."/>
            <person name="Bell-Sakyi L."/>
            <person name="Cui X.M."/>
            <person name="Yuan T.T."/>
            <person name="Jiang B.G."/>
            <person name="Yang W.F."/>
            <person name="Lam T.T."/>
            <person name="Chang Q.C."/>
            <person name="Ding S.J."/>
            <person name="Wang X.J."/>
            <person name="Zhu J.G."/>
            <person name="Ruan X.D."/>
            <person name="Zhao L."/>
            <person name="Wei J.T."/>
            <person name="Ye R.Z."/>
            <person name="Que T.C."/>
            <person name="Du C.H."/>
            <person name="Zhou Y.H."/>
            <person name="Cheng J.X."/>
            <person name="Dai P.F."/>
            <person name="Guo W.B."/>
            <person name="Han X.H."/>
            <person name="Huang E.J."/>
            <person name="Li L.F."/>
            <person name="Wei W."/>
            <person name="Gao Y.C."/>
            <person name="Liu J.Z."/>
            <person name="Shao H.Z."/>
            <person name="Wang X."/>
            <person name="Wang C.C."/>
            <person name="Yang T.C."/>
            <person name="Huo Q.B."/>
            <person name="Li W."/>
            <person name="Chen H.Y."/>
            <person name="Chen S.E."/>
            <person name="Zhou L.G."/>
            <person name="Ni X.B."/>
            <person name="Tian J.H."/>
            <person name="Sheng Y."/>
            <person name="Liu T."/>
            <person name="Pan Y.S."/>
            <person name="Xia L.Y."/>
            <person name="Li J."/>
            <person name="Zhao F."/>
            <person name="Cao W.C."/>
        </authorList>
    </citation>
    <scope>NUCLEOTIDE SEQUENCE [LARGE SCALE GENOMIC DNA]</scope>
    <source>
        <strain evidence="1">Iper-2018</strain>
    </source>
</reference>
<dbReference type="EMBL" id="JABSTQ010011468">
    <property type="protein sequence ID" value="KAG0411003.1"/>
    <property type="molecule type" value="Genomic_DNA"/>
</dbReference>
<gene>
    <name evidence="1" type="ORF">HPB47_011875</name>
</gene>
<keyword evidence="2" id="KW-1185">Reference proteome</keyword>
<evidence type="ECO:0000313" key="1">
    <source>
        <dbReference type="EMBL" id="KAG0411003.1"/>
    </source>
</evidence>
<organism evidence="1 2">
    <name type="scientific">Ixodes persulcatus</name>
    <name type="common">Taiga tick</name>
    <dbReference type="NCBI Taxonomy" id="34615"/>
    <lineage>
        <taxon>Eukaryota</taxon>
        <taxon>Metazoa</taxon>
        <taxon>Ecdysozoa</taxon>
        <taxon>Arthropoda</taxon>
        <taxon>Chelicerata</taxon>
        <taxon>Arachnida</taxon>
        <taxon>Acari</taxon>
        <taxon>Parasitiformes</taxon>
        <taxon>Ixodida</taxon>
        <taxon>Ixodoidea</taxon>
        <taxon>Ixodidae</taxon>
        <taxon>Ixodinae</taxon>
        <taxon>Ixodes</taxon>
    </lineage>
</organism>
<protein>
    <submittedName>
        <fullName evidence="1">Uncharacterized protein</fullName>
    </submittedName>
</protein>
<evidence type="ECO:0000313" key="2">
    <source>
        <dbReference type="Proteomes" id="UP000805193"/>
    </source>
</evidence>
<comment type="caution">
    <text evidence="1">The sequence shown here is derived from an EMBL/GenBank/DDBJ whole genome shotgun (WGS) entry which is preliminary data.</text>
</comment>
<proteinExistence type="predicted"/>
<name>A0AC60NV91_IXOPE</name>